<evidence type="ECO:0000313" key="4">
    <source>
        <dbReference type="Proteomes" id="UP000000845"/>
    </source>
</evidence>
<gene>
    <name evidence="3" type="ordered locus">Sterm_3793</name>
</gene>
<keyword evidence="4" id="KW-1185">Reference proteome</keyword>
<dbReference type="Gene3D" id="1.20.1290.10">
    <property type="entry name" value="AhpD-like"/>
    <property type="match status" value="1"/>
</dbReference>
<feature type="region of interest" description="Disordered" evidence="1">
    <location>
        <begin position="102"/>
        <end position="121"/>
    </location>
</feature>
<dbReference type="Proteomes" id="UP000000845">
    <property type="component" value="Chromosome"/>
</dbReference>
<evidence type="ECO:0000259" key="2">
    <source>
        <dbReference type="Pfam" id="PF02627"/>
    </source>
</evidence>
<proteinExistence type="predicted"/>
<accession>D1AG01</accession>
<dbReference type="RefSeq" id="WP_012863207.1">
    <property type="nucleotide sequence ID" value="NC_013517.1"/>
</dbReference>
<dbReference type="STRING" id="526218.Sterm_3793"/>
<dbReference type="eggNOG" id="COG0599">
    <property type="taxonomic scope" value="Bacteria"/>
</dbReference>
<dbReference type="InterPro" id="IPR029032">
    <property type="entry name" value="AhpD-like"/>
</dbReference>
<dbReference type="InterPro" id="IPR003779">
    <property type="entry name" value="CMD-like"/>
</dbReference>
<organism evidence="3 4">
    <name type="scientific">Sebaldella termitidis (strain ATCC 33386 / NCTC 11300)</name>
    <dbReference type="NCBI Taxonomy" id="526218"/>
    <lineage>
        <taxon>Bacteria</taxon>
        <taxon>Fusobacteriati</taxon>
        <taxon>Fusobacteriota</taxon>
        <taxon>Fusobacteriia</taxon>
        <taxon>Fusobacteriales</taxon>
        <taxon>Leptotrichiaceae</taxon>
        <taxon>Sebaldella</taxon>
    </lineage>
</organism>
<evidence type="ECO:0000313" key="3">
    <source>
        <dbReference type="EMBL" id="ACZ10627.1"/>
    </source>
</evidence>
<protein>
    <submittedName>
        <fullName evidence="3">Carboxymuconolactone decarboxylase</fullName>
    </submittedName>
</protein>
<dbReference type="PANTHER" id="PTHR33570:SF2">
    <property type="entry name" value="CARBOXYMUCONOLACTONE DECARBOXYLASE-LIKE DOMAIN-CONTAINING PROTEIN"/>
    <property type="match status" value="1"/>
</dbReference>
<dbReference type="SUPFAM" id="SSF69118">
    <property type="entry name" value="AhpD-like"/>
    <property type="match status" value="1"/>
</dbReference>
<sequence length="233" mass="25970">MENKLLILLISLFTFGFTSAAGIMKKEGLTEKEQKIVMISAFTADGNLEKLNKALNEGLDAGLTVNEIKEVLVHLYAYSGFPRSLNGLATFMEVLKDREARGIKDQDGRNSTPVPKDRDSVKYGTDVQTELVGMPVTGEIYSFAPDIDEYLKGHLFGDIFGRDILDYRTREIVTISALTSMNGVNPQLAGHFNIGMNTGITKEEIEEIIVIFKEKINRKQADNAEKVFESVRK</sequence>
<dbReference type="AlphaFoldDB" id="D1AG01"/>
<feature type="domain" description="Carboxymuconolactone decarboxylase-like" evidence="2">
    <location>
        <begin position="145"/>
        <end position="210"/>
    </location>
</feature>
<name>D1AG01_SEBTE</name>
<feature type="domain" description="Carboxymuconolactone decarboxylase-like" evidence="2">
    <location>
        <begin position="21"/>
        <end position="89"/>
    </location>
</feature>
<dbReference type="Pfam" id="PF02627">
    <property type="entry name" value="CMD"/>
    <property type="match status" value="2"/>
</dbReference>
<evidence type="ECO:0000256" key="1">
    <source>
        <dbReference type="SAM" id="MobiDB-lite"/>
    </source>
</evidence>
<dbReference type="HOGENOM" id="CLU_093841_0_0_0"/>
<reference evidence="4" key="1">
    <citation type="submission" date="2009-09" db="EMBL/GenBank/DDBJ databases">
        <title>The complete chromosome of Sebaldella termitidis ATCC 33386.</title>
        <authorList>
            <consortium name="US DOE Joint Genome Institute (JGI-PGF)"/>
            <person name="Lucas S."/>
            <person name="Copeland A."/>
            <person name="Lapidus A."/>
            <person name="Glavina del Rio T."/>
            <person name="Dalin E."/>
            <person name="Tice H."/>
            <person name="Bruce D."/>
            <person name="Goodwin L."/>
            <person name="Pitluck S."/>
            <person name="Kyrpides N."/>
            <person name="Mavromatis K."/>
            <person name="Ivanova N."/>
            <person name="Mikhailova N."/>
            <person name="Sims D."/>
            <person name="Meincke L."/>
            <person name="Brettin T."/>
            <person name="Detter J.C."/>
            <person name="Han C."/>
            <person name="Larimer F."/>
            <person name="Land M."/>
            <person name="Hauser L."/>
            <person name="Markowitz V."/>
            <person name="Cheng J.F."/>
            <person name="Hugenholtz P."/>
            <person name="Woyke T."/>
            <person name="Wu D."/>
            <person name="Eisen J.A."/>
        </authorList>
    </citation>
    <scope>NUCLEOTIDE SEQUENCE [LARGE SCALE GENOMIC DNA]</scope>
    <source>
        <strain evidence="4">ATCC 33386 / NCTC 11300</strain>
    </source>
</reference>
<dbReference type="PANTHER" id="PTHR33570">
    <property type="entry name" value="4-CARBOXYMUCONOLACTONE DECARBOXYLASE FAMILY PROTEIN"/>
    <property type="match status" value="1"/>
</dbReference>
<dbReference type="InterPro" id="IPR052512">
    <property type="entry name" value="4CMD/NDH-1_regulator"/>
</dbReference>
<dbReference type="KEGG" id="str:Sterm_3793"/>
<reference evidence="3 4" key="2">
    <citation type="journal article" date="2010" name="Stand. Genomic Sci.">
        <title>Complete genome sequence of Sebaldella termitidis type strain (NCTC 11300).</title>
        <authorList>
            <person name="Harmon-Smith M."/>
            <person name="Celia L."/>
            <person name="Chertkov O."/>
            <person name="Lapidus A."/>
            <person name="Copeland A."/>
            <person name="Glavina Del Rio T."/>
            <person name="Nolan M."/>
            <person name="Lucas S."/>
            <person name="Tice H."/>
            <person name="Cheng J.F."/>
            <person name="Han C."/>
            <person name="Detter J.C."/>
            <person name="Bruce D."/>
            <person name="Goodwin L."/>
            <person name="Pitluck S."/>
            <person name="Pati A."/>
            <person name="Liolios K."/>
            <person name="Ivanova N."/>
            <person name="Mavromatis K."/>
            <person name="Mikhailova N."/>
            <person name="Chen A."/>
            <person name="Palaniappan K."/>
            <person name="Land M."/>
            <person name="Hauser L."/>
            <person name="Chang Y.J."/>
            <person name="Jeffries C.D."/>
            <person name="Brettin T."/>
            <person name="Goker M."/>
            <person name="Beck B."/>
            <person name="Bristow J."/>
            <person name="Eisen J.A."/>
            <person name="Markowitz V."/>
            <person name="Hugenholtz P."/>
            <person name="Kyrpides N.C."/>
            <person name="Klenk H.P."/>
            <person name="Chen F."/>
        </authorList>
    </citation>
    <scope>NUCLEOTIDE SEQUENCE [LARGE SCALE GENOMIC DNA]</scope>
    <source>
        <strain evidence="4">ATCC 33386 / NCTC 11300</strain>
    </source>
</reference>
<dbReference type="GO" id="GO:0051920">
    <property type="term" value="F:peroxiredoxin activity"/>
    <property type="evidence" value="ECO:0007669"/>
    <property type="project" value="InterPro"/>
</dbReference>
<dbReference type="EMBL" id="CP001739">
    <property type="protein sequence ID" value="ACZ10627.1"/>
    <property type="molecule type" value="Genomic_DNA"/>
</dbReference>